<evidence type="ECO:0000313" key="1">
    <source>
        <dbReference type="EMBL" id="KVM32480.1"/>
    </source>
</evidence>
<name>A0AB73G254_9BURK</name>
<gene>
    <name evidence="1" type="ORF">WJ53_04160</name>
</gene>
<dbReference type="InterPro" id="IPR010862">
    <property type="entry name" value="DUF1493"/>
</dbReference>
<sequence>MPDTWEKLAAFTREELGRPLFGGELRLEPSSRLEQDLGVTGTDAVEYIDKWAETFGVQAEGFPYDRYFGPEGQELLTGLLALFSKRFRKPPRVPLTLGMLEEAMRLGRWETEAIERVAQYRAPHGA</sequence>
<dbReference type="Pfam" id="PF07377">
    <property type="entry name" value="DUF1493"/>
    <property type="match status" value="1"/>
</dbReference>
<dbReference type="RefSeq" id="WP_059723138.1">
    <property type="nucleotide sequence ID" value="NZ_LOYI01000028.1"/>
</dbReference>
<protein>
    <submittedName>
        <fullName evidence="1">Acyl carrier protein</fullName>
    </submittedName>
</protein>
<reference evidence="1 2" key="1">
    <citation type="submission" date="2015-11" db="EMBL/GenBank/DDBJ databases">
        <title>Expanding the genomic diversity of Burkholderia species for the development of highly accurate diagnostics.</title>
        <authorList>
            <person name="Sahl J."/>
            <person name="Keim P."/>
            <person name="Wagner D."/>
        </authorList>
    </citation>
    <scope>NUCLEOTIDE SEQUENCE [LARGE SCALE GENOMIC DNA]</scope>
    <source>
        <strain evidence="1 2">MSMB2058</strain>
    </source>
</reference>
<dbReference type="Proteomes" id="UP000061665">
    <property type="component" value="Unassembled WGS sequence"/>
</dbReference>
<organism evidence="1 2">
    <name type="scientific">Burkholderia ubonensis</name>
    <dbReference type="NCBI Taxonomy" id="101571"/>
    <lineage>
        <taxon>Bacteria</taxon>
        <taxon>Pseudomonadati</taxon>
        <taxon>Pseudomonadota</taxon>
        <taxon>Betaproteobacteria</taxon>
        <taxon>Burkholderiales</taxon>
        <taxon>Burkholderiaceae</taxon>
        <taxon>Burkholderia</taxon>
        <taxon>Burkholderia cepacia complex</taxon>
    </lineage>
</organism>
<proteinExistence type="predicted"/>
<dbReference type="AlphaFoldDB" id="A0AB73G254"/>
<accession>A0AB73G254</accession>
<dbReference type="EMBL" id="LOZE01000053">
    <property type="protein sequence ID" value="KVM32480.1"/>
    <property type="molecule type" value="Genomic_DNA"/>
</dbReference>
<comment type="caution">
    <text evidence="1">The sequence shown here is derived from an EMBL/GenBank/DDBJ whole genome shotgun (WGS) entry which is preliminary data.</text>
</comment>
<evidence type="ECO:0000313" key="2">
    <source>
        <dbReference type="Proteomes" id="UP000061665"/>
    </source>
</evidence>